<protein>
    <submittedName>
        <fullName evidence="4">Ribulose bisphosphate carboxylase small subunit</fullName>
    </submittedName>
</protein>
<name>A0ABQ6R5M8_9BACT</name>
<keyword evidence="2" id="KW-0120">Carbon dioxide fixation</keyword>
<dbReference type="Gene3D" id="3.30.190.10">
    <property type="entry name" value="Ribulose bisphosphate carboxylase, small subunit"/>
    <property type="match status" value="1"/>
</dbReference>
<dbReference type="SUPFAM" id="SSF55239">
    <property type="entry name" value="RuBisCO, small subunit"/>
    <property type="match status" value="1"/>
</dbReference>
<dbReference type="Proteomes" id="UP001342631">
    <property type="component" value="Unassembled WGS sequence"/>
</dbReference>
<dbReference type="InterPro" id="IPR024681">
    <property type="entry name" value="RuBisCO_ssu"/>
</dbReference>
<dbReference type="PANTHER" id="PTHR31262:SF10">
    <property type="entry name" value="RIBULOSE BISPHOSPHATE CARBOXYLASE SMALL SUBUNIT 1A, CHLOROPLASTIC-RELATED"/>
    <property type="match status" value="1"/>
</dbReference>
<dbReference type="PANTHER" id="PTHR31262">
    <property type="entry name" value="RIBULOSE BISPHOSPHATE CARBOXYLASE SMALL CHAIN 1, CHLOROPLASTIC"/>
    <property type="match status" value="1"/>
</dbReference>
<dbReference type="Pfam" id="PF00101">
    <property type="entry name" value="RuBisCO_small"/>
    <property type="match status" value="1"/>
</dbReference>
<proteinExistence type="inferred from homology"/>
<dbReference type="RefSeq" id="WP_338282839.1">
    <property type="nucleotide sequence ID" value="NZ_BTTX01000029.1"/>
</dbReference>
<dbReference type="InterPro" id="IPR000894">
    <property type="entry name" value="RuBisCO_ssu_dom"/>
</dbReference>
<dbReference type="SMART" id="SM00961">
    <property type="entry name" value="RuBisCO_small"/>
    <property type="match status" value="1"/>
</dbReference>
<accession>A0ABQ6R5M8</accession>
<dbReference type="InterPro" id="IPR036385">
    <property type="entry name" value="RuBisCO_ssu_sf"/>
</dbReference>
<sequence length="125" mass="14818">MKVWPTEGKKKFETLSYLPPLTREQLLKEVEFLIRTNLIPCIEFELDYKDAFAHRENNRSPDYYDGRYWSMWRLPMFGCTDPVQVLKELDEAGLERPSAFARIIGFDNVRQVQVISFIAHRPEGY</sequence>
<evidence type="ECO:0000313" key="5">
    <source>
        <dbReference type="Proteomes" id="UP001342631"/>
    </source>
</evidence>
<feature type="domain" description="Ribulose bisphosphate carboxylase small subunit" evidence="3">
    <location>
        <begin position="11"/>
        <end position="122"/>
    </location>
</feature>
<keyword evidence="1" id="KW-0113">Calvin cycle</keyword>
<dbReference type="PRINTS" id="PR00152">
    <property type="entry name" value="RUBISCOSMALL"/>
</dbReference>
<gene>
    <name evidence="4" type="ORF">ASNO1_78150</name>
</gene>
<evidence type="ECO:0000256" key="2">
    <source>
        <dbReference type="ARBA" id="ARBA00023300"/>
    </source>
</evidence>
<comment type="caution">
    <text evidence="4">The sequence shown here is derived from an EMBL/GenBank/DDBJ whole genome shotgun (WGS) entry which is preliminary data.</text>
</comment>
<dbReference type="HAMAP" id="MF_00859">
    <property type="entry name" value="RuBisCO_S_bact"/>
    <property type="match status" value="1"/>
</dbReference>
<reference evidence="4 5" key="1">
    <citation type="journal article" date="2024" name="Arch. Microbiol.">
        <title>Corallococcus caeni sp. nov., a novel myxobacterium isolated from activated sludge.</title>
        <authorList>
            <person name="Tomita S."/>
            <person name="Nakai R."/>
            <person name="Kuroda K."/>
            <person name="Kurashita H."/>
            <person name="Hatamoto M."/>
            <person name="Yamaguchi T."/>
            <person name="Narihiro T."/>
        </authorList>
    </citation>
    <scope>NUCLEOTIDE SEQUENCE [LARGE SCALE GENOMIC DNA]</scope>
    <source>
        <strain evidence="4 5">NO1</strain>
    </source>
</reference>
<organism evidence="4 5">
    <name type="scientific">Corallococcus caeni</name>
    <dbReference type="NCBI Taxonomy" id="3082388"/>
    <lineage>
        <taxon>Bacteria</taxon>
        <taxon>Pseudomonadati</taxon>
        <taxon>Myxococcota</taxon>
        <taxon>Myxococcia</taxon>
        <taxon>Myxococcales</taxon>
        <taxon>Cystobacterineae</taxon>
        <taxon>Myxococcaceae</taxon>
        <taxon>Corallococcus</taxon>
    </lineage>
</organism>
<evidence type="ECO:0000256" key="1">
    <source>
        <dbReference type="ARBA" id="ARBA00022567"/>
    </source>
</evidence>
<evidence type="ECO:0000259" key="3">
    <source>
        <dbReference type="SMART" id="SM00961"/>
    </source>
</evidence>
<keyword evidence="5" id="KW-1185">Reference proteome</keyword>
<dbReference type="CDD" id="cd03527">
    <property type="entry name" value="RuBisCO_small"/>
    <property type="match status" value="1"/>
</dbReference>
<evidence type="ECO:0000313" key="4">
    <source>
        <dbReference type="EMBL" id="GMU11561.1"/>
    </source>
</evidence>
<dbReference type="EMBL" id="BTTX01000029">
    <property type="protein sequence ID" value="GMU11561.1"/>
    <property type="molecule type" value="Genomic_DNA"/>
</dbReference>